<keyword evidence="3" id="KW-1185">Reference proteome</keyword>
<keyword evidence="1" id="KW-0472">Membrane</keyword>
<feature type="transmembrane region" description="Helical" evidence="1">
    <location>
        <begin position="6"/>
        <end position="27"/>
    </location>
</feature>
<keyword evidence="1" id="KW-0812">Transmembrane</keyword>
<proteinExistence type="predicted"/>
<gene>
    <name evidence="2" type="ORF">RV00_GL001377</name>
</gene>
<sequence>MTMPPPLLLVLLAASVKTFIMMTILFVDKENFLAMKR</sequence>
<organism evidence="2 3">
    <name type="scientific">Enterococcus devriesei</name>
    <dbReference type="NCBI Taxonomy" id="319970"/>
    <lineage>
        <taxon>Bacteria</taxon>
        <taxon>Bacillati</taxon>
        <taxon>Bacillota</taxon>
        <taxon>Bacilli</taxon>
        <taxon>Lactobacillales</taxon>
        <taxon>Enterococcaceae</taxon>
        <taxon>Enterococcus</taxon>
    </lineage>
</organism>
<comment type="caution">
    <text evidence="2">The sequence shown here is derived from an EMBL/GenBank/DDBJ whole genome shotgun (WGS) entry which is preliminary data.</text>
</comment>
<name>A0A1L8SYD5_9ENTE</name>
<dbReference type="EMBL" id="JXKM01000002">
    <property type="protein sequence ID" value="OJG36932.1"/>
    <property type="molecule type" value="Genomic_DNA"/>
</dbReference>
<reference evidence="2 3" key="1">
    <citation type="submission" date="2014-12" db="EMBL/GenBank/DDBJ databases">
        <title>Draft genome sequences of 29 type strains of Enterococci.</title>
        <authorList>
            <person name="Zhong Z."/>
            <person name="Sun Z."/>
            <person name="Liu W."/>
            <person name="Zhang W."/>
            <person name="Zhang H."/>
        </authorList>
    </citation>
    <scope>NUCLEOTIDE SEQUENCE [LARGE SCALE GENOMIC DNA]</scope>
    <source>
        <strain evidence="2 3">DSM 22802</strain>
    </source>
</reference>
<evidence type="ECO:0000313" key="2">
    <source>
        <dbReference type="EMBL" id="OJG36932.1"/>
    </source>
</evidence>
<protein>
    <submittedName>
        <fullName evidence="2">Uncharacterized protein</fullName>
    </submittedName>
</protein>
<evidence type="ECO:0000256" key="1">
    <source>
        <dbReference type="SAM" id="Phobius"/>
    </source>
</evidence>
<accession>A0A1L8SYD5</accession>
<keyword evidence="1" id="KW-1133">Transmembrane helix</keyword>
<dbReference type="Proteomes" id="UP000183700">
    <property type="component" value="Unassembled WGS sequence"/>
</dbReference>
<dbReference type="STRING" id="319970.RV00_GL001377"/>
<dbReference type="AlphaFoldDB" id="A0A1L8SYD5"/>
<evidence type="ECO:0000313" key="3">
    <source>
        <dbReference type="Proteomes" id="UP000183700"/>
    </source>
</evidence>